<dbReference type="GO" id="GO:0006357">
    <property type="term" value="P:regulation of transcription by RNA polymerase II"/>
    <property type="evidence" value="ECO:0000318"/>
    <property type="project" value="GO_Central"/>
</dbReference>
<evidence type="ECO:0000313" key="13">
    <source>
        <dbReference type="EMBL" id="EDO38995.1"/>
    </source>
</evidence>
<keyword evidence="4 9" id="KW-0805">Transcription regulation</keyword>
<dbReference type="Gene3D" id="3.30.50.10">
    <property type="entry name" value="Erythroid Transcription Factor GATA-1, subunit A"/>
    <property type="match status" value="1"/>
</dbReference>
<keyword evidence="6 9" id="KW-0804">Transcription</keyword>
<feature type="domain" description="NR LBD" evidence="12">
    <location>
        <begin position="137"/>
        <end position="373"/>
    </location>
</feature>
<dbReference type="GO" id="GO:0008270">
    <property type="term" value="F:zinc ion binding"/>
    <property type="evidence" value="ECO:0007669"/>
    <property type="project" value="UniProtKB-KW"/>
</dbReference>
<dbReference type="FunFam" id="3.30.50.10:FF:000121">
    <property type="entry name" value="Coup-like 1 transcription factor"/>
    <property type="match status" value="1"/>
</dbReference>
<dbReference type="eggNOG" id="KOG3575">
    <property type="taxonomic scope" value="Eukaryota"/>
</dbReference>
<dbReference type="PRINTS" id="PR00047">
    <property type="entry name" value="STROIDFINGER"/>
</dbReference>
<dbReference type="FunCoup" id="A7SBF2">
    <property type="interactions" value="642"/>
</dbReference>
<keyword evidence="5 9" id="KW-0238">DNA-binding</keyword>
<evidence type="ECO:0000256" key="5">
    <source>
        <dbReference type="ARBA" id="ARBA00023125"/>
    </source>
</evidence>
<gene>
    <name evidence="13" type="ORF">NEMVEDRAFT_v1g209681</name>
</gene>
<evidence type="ECO:0000256" key="10">
    <source>
        <dbReference type="SAM" id="MobiDB-lite"/>
    </source>
</evidence>
<evidence type="ECO:0000259" key="11">
    <source>
        <dbReference type="PROSITE" id="PS51030"/>
    </source>
</evidence>
<evidence type="ECO:0000256" key="6">
    <source>
        <dbReference type="ARBA" id="ARBA00023163"/>
    </source>
</evidence>
<dbReference type="GO" id="GO:0030154">
    <property type="term" value="P:cell differentiation"/>
    <property type="evidence" value="ECO:0000318"/>
    <property type="project" value="GO_Central"/>
</dbReference>
<dbReference type="Pfam" id="PF00104">
    <property type="entry name" value="Hormone_recep"/>
    <property type="match status" value="1"/>
</dbReference>
<dbReference type="GO" id="GO:0000978">
    <property type="term" value="F:RNA polymerase II cis-regulatory region sequence-specific DNA binding"/>
    <property type="evidence" value="ECO:0000318"/>
    <property type="project" value="GO_Central"/>
</dbReference>
<dbReference type="FunFam" id="1.10.565.10:FF:000041">
    <property type="entry name" value="Nuclear hormone receptor HR78"/>
    <property type="match status" value="1"/>
</dbReference>
<evidence type="ECO:0000256" key="3">
    <source>
        <dbReference type="ARBA" id="ARBA00022833"/>
    </source>
</evidence>
<evidence type="ECO:0000313" key="14">
    <source>
        <dbReference type="Proteomes" id="UP000001593"/>
    </source>
</evidence>
<sequence>MVAIPKPIIWGNCKVCGDNGTGKHYGVVACEGCKGFFKRTVRKNLIYTCRGSNDCFIDKVHRNRCQKCRFVKCLTAGMKKEAVQCERKPLAASQLVRQQETPVITSTEEREDRGYASESNSEQSLSPPAVRNNPRQEHREHVAEILVLQTEFKVNVPSLAGVQVFSMDYVYEFATRLLFVSIDWTQSISAFRALHKCDQIALLCKTWADIFLLGVAQSISNFPLSPLLSLAAKDIQQSEAQDPKPPKNIPGQKNTFEKIIAIKDVMFSFEKLNLDATEFAYLKAVVLFNSSDPYTCVQDQKQVDKLQEQSHCGLKSYIDSKYPIGNSGRFAKILLRLPSLHLIDRFDVEELFFAPLLGGVKIESIMEKIILRSSTSSF</sequence>
<keyword evidence="1 9" id="KW-0479">Metal-binding</keyword>
<evidence type="ECO:0000256" key="4">
    <source>
        <dbReference type="ARBA" id="ARBA00023015"/>
    </source>
</evidence>
<dbReference type="CDD" id="cd06916">
    <property type="entry name" value="NR_DBD_like"/>
    <property type="match status" value="1"/>
</dbReference>
<dbReference type="Proteomes" id="UP000001593">
    <property type="component" value="Unassembled WGS sequence"/>
</dbReference>
<keyword evidence="3 9" id="KW-0862">Zinc</keyword>
<dbReference type="SMART" id="SM00430">
    <property type="entry name" value="HOLI"/>
    <property type="match status" value="1"/>
</dbReference>
<dbReference type="KEGG" id="nve:5510610"/>
<dbReference type="CDD" id="cd06930">
    <property type="entry name" value="NR_LBD_F2"/>
    <property type="match status" value="1"/>
</dbReference>
<feature type="region of interest" description="Disordered" evidence="10">
    <location>
        <begin position="96"/>
        <end position="135"/>
    </location>
</feature>
<protein>
    <submittedName>
        <fullName evidence="13">Uncharacterized protein</fullName>
    </submittedName>
</protein>
<keyword evidence="8 9" id="KW-0539">Nucleus</keyword>
<comment type="similarity">
    <text evidence="9">Belongs to the nuclear hormone receptor family.</text>
</comment>
<dbReference type="SUPFAM" id="SSF48508">
    <property type="entry name" value="Nuclear receptor ligand-binding domain"/>
    <property type="match status" value="1"/>
</dbReference>
<dbReference type="AlphaFoldDB" id="A7SBF2"/>
<evidence type="ECO:0000256" key="1">
    <source>
        <dbReference type="ARBA" id="ARBA00022723"/>
    </source>
</evidence>
<dbReference type="SMART" id="SM00399">
    <property type="entry name" value="ZnF_C4"/>
    <property type="match status" value="1"/>
</dbReference>
<dbReference type="PANTHER" id="PTHR24083">
    <property type="entry name" value="NUCLEAR HORMONE RECEPTOR"/>
    <property type="match status" value="1"/>
</dbReference>
<dbReference type="PROSITE" id="PS51843">
    <property type="entry name" value="NR_LBD"/>
    <property type="match status" value="1"/>
</dbReference>
<dbReference type="PROSITE" id="PS00031">
    <property type="entry name" value="NUCLEAR_REC_DBD_1"/>
    <property type="match status" value="1"/>
</dbReference>
<feature type="compositionally biased region" description="Polar residues" evidence="10">
    <location>
        <begin position="96"/>
        <end position="106"/>
    </location>
</feature>
<dbReference type="OrthoDB" id="40902at2759"/>
<proteinExistence type="inferred from homology"/>
<accession>A7SBF2</accession>
<keyword evidence="14" id="KW-1185">Reference proteome</keyword>
<organism evidence="13 14">
    <name type="scientific">Nematostella vectensis</name>
    <name type="common">Starlet sea anemone</name>
    <dbReference type="NCBI Taxonomy" id="45351"/>
    <lineage>
        <taxon>Eukaryota</taxon>
        <taxon>Metazoa</taxon>
        <taxon>Cnidaria</taxon>
        <taxon>Anthozoa</taxon>
        <taxon>Hexacorallia</taxon>
        <taxon>Actiniaria</taxon>
        <taxon>Edwardsiidae</taxon>
        <taxon>Nematostella</taxon>
    </lineage>
</organism>
<dbReference type="InterPro" id="IPR001628">
    <property type="entry name" value="Znf_hrmn_rcpt"/>
</dbReference>
<dbReference type="HOGENOM" id="CLU_007368_20_1_1"/>
<dbReference type="InterPro" id="IPR035500">
    <property type="entry name" value="NHR-like_dom_sf"/>
</dbReference>
<keyword evidence="2 9" id="KW-0863">Zinc-finger</keyword>
<feature type="compositionally biased region" description="Polar residues" evidence="10">
    <location>
        <begin position="117"/>
        <end position="126"/>
    </location>
</feature>
<comment type="subcellular location">
    <subcellularLocation>
        <location evidence="9">Nucleus</location>
    </subcellularLocation>
</comment>
<evidence type="ECO:0000256" key="7">
    <source>
        <dbReference type="ARBA" id="ARBA00023170"/>
    </source>
</evidence>
<name>A7SBF2_NEMVE</name>
<dbReference type="InterPro" id="IPR001723">
    <property type="entry name" value="Nuclear_hrmn_rcpt"/>
</dbReference>
<dbReference type="Pfam" id="PF00105">
    <property type="entry name" value="zf-C4"/>
    <property type="match status" value="1"/>
</dbReference>
<dbReference type="InterPro" id="IPR013088">
    <property type="entry name" value="Znf_NHR/GATA"/>
</dbReference>
<reference evidence="13 14" key="1">
    <citation type="journal article" date="2007" name="Science">
        <title>Sea anemone genome reveals ancestral eumetazoan gene repertoire and genomic organization.</title>
        <authorList>
            <person name="Putnam N.H."/>
            <person name="Srivastava M."/>
            <person name="Hellsten U."/>
            <person name="Dirks B."/>
            <person name="Chapman J."/>
            <person name="Salamov A."/>
            <person name="Terry A."/>
            <person name="Shapiro H."/>
            <person name="Lindquist E."/>
            <person name="Kapitonov V.V."/>
            <person name="Jurka J."/>
            <person name="Genikhovich G."/>
            <person name="Grigoriev I.V."/>
            <person name="Lucas S.M."/>
            <person name="Steele R.E."/>
            <person name="Finnerty J.R."/>
            <person name="Technau U."/>
            <person name="Martindale M.Q."/>
            <person name="Rokhsar D.S."/>
        </authorList>
    </citation>
    <scope>NUCLEOTIDE SEQUENCE [LARGE SCALE GENOMIC DNA]</scope>
    <source>
        <strain evidence="14">CH2 X CH6</strain>
    </source>
</reference>
<evidence type="ECO:0000256" key="2">
    <source>
        <dbReference type="ARBA" id="ARBA00022771"/>
    </source>
</evidence>
<evidence type="ECO:0000256" key="9">
    <source>
        <dbReference type="RuleBase" id="RU004334"/>
    </source>
</evidence>
<feature type="domain" description="Nuclear receptor" evidence="11">
    <location>
        <begin position="10"/>
        <end position="85"/>
    </location>
</feature>
<dbReference type="PhylomeDB" id="A7SBF2"/>
<dbReference type="Gene3D" id="1.10.565.10">
    <property type="entry name" value="Retinoid X Receptor"/>
    <property type="match status" value="1"/>
</dbReference>
<keyword evidence="7 9" id="KW-0675">Receptor</keyword>
<dbReference type="PRINTS" id="PR00398">
    <property type="entry name" value="STRDHORMONER"/>
</dbReference>
<dbReference type="EMBL" id="DS469615">
    <property type="protein sequence ID" value="EDO38995.1"/>
    <property type="molecule type" value="Genomic_DNA"/>
</dbReference>
<dbReference type="SUPFAM" id="SSF57716">
    <property type="entry name" value="Glucocorticoid receptor-like (DNA-binding domain)"/>
    <property type="match status" value="1"/>
</dbReference>
<evidence type="ECO:0000259" key="12">
    <source>
        <dbReference type="PROSITE" id="PS51843"/>
    </source>
</evidence>
<dbReference type="PROSITE" id="PS51030">
    <property type="entry name" value="NUCLEAR_REC_DBD_2"/>
    <property type="match status" value="1"/>
</dbReference>
<dbReference type="STRING" id="45351.A7SBF2"/>
<dbReference type="OMA" id="CERKPLI"/>
<dbReference type="InterPro" id="IPR000536">
    <property type="entry name" value="Nucl_hrmn_rcpt_lig-bd"/>
</dbReference>
<evidence type="ECO:0000256" key="8">
    <source>
        <dbReference type="ARBA" id="ARBA00023242"/>
    </source>
</evidence>
<dbReference type="GO" id="GO:0005634">
    <property type="term" value="C:nucleus"/>
    <property type="evidence" value="ECO:0007669"/>
    <property type="project" value="UniProtKB-SubCell"/>
</dbReference>
<dbReference type="InParanoid" id="A7SBF2"/>
<dbReference type="InterPro" id="IPR050274">
    <property type="entry name" value="Nuclear_hormone_rcpt_NR2"/>
</dbReference>
<dbReference type="GO" id="GO:0004879">
    <property type="term" value="F:nuclear receptor activity"/>
    <property type="evidence" value="ECO:0000318"/>
    <property type="project" value="GO_Central"/>
</dbReference>